<protein>
    <submittedName>
        <fullName evidence="1">Uncharacterized protein</fullName>
    </submittedName>
</protein>
<gene>
    <name evidence="1" type="ORF">GTP77_05030</name>
</gene>
<organism evidence="1 2">
    <name type="scientific">Pseudoduganella aquatica</name>
    <dbReference type="NCBI Taxonomy" id="2660641"/>
    <lineage>
        <taxon>Bacteria</taxon>
        <taxon>Pseudomonadati</taxon>
        <taxon>Pseudomonadota</taxon>
        <taxon>Betaproteobacteria</taxon>
        <taxon>Burkholderiales</taxon>
        <taxon>Oxalobacteraceae</taxon>
        <taxon>Telluria group</taxon>
        <taxon>Pseudoduganella</taxon>
    </lineage>
</organism>
<accession>A0A7X4H9Z1</accession>
<reference evidence="1 2" key="1">
    <citation type="submission" date="2019-12" db="EMBL/GenBank/DDBJ databases">
        <title>Novel species isolated from a subtropical stream in China.</title>
        <authorList>
            <person name="Lu H."/>
        </authorList>
    </citation>
    <scope>NUCLEOTIDE SEQUENCE [LARGE SCALE GENOMIC DNA]</scope>
    <source>
        <strain evidence="1 2">FT127W</strain>
    </source>
</reference>
<dbReference type="EMBL" id="WWCU01000003">
    <property type="protein sequence ID" value="MYN06697.1"/>
    <property type="molecule type" value="Genomic_DNA"/>
</dbReference>
<proteinExistence type="predicted"/>
<evidence type="ECO:0000313" key="1">
    <source>
        <dbReference type="EMBL" id="MYN06697.1"/>
    </source>
</evidence>
<name>A0A7X4H9Z1_9BURK</name>
<dbReference type="Pfam" id="PF19911">
    <property type="entry name" value="DUF6384"/>
    <property type="match status" value="1"/>
</dbReference>
<dbReference type="Proteomes" id="UP000450676">
    <property type="component" value="Unassembled WGS sequence"/>
</dbReference>
<sequence>MSEQLGAMAIIDELRHKQMVVDEHLDLPRRREEVGARIREYYAANGLAVDDELIAEGVRAYFAQRLEFEPGPGDAGEREKALQYIAARRAGQGRPSGWRRWLSGLVK</sequence>
<dbReference type="InterPro" id="IPR045964">
    <property type="entry name" value="DUF6384"/>
</dbReference>
<keyword evidence="2" id="KW-1185">Reference proteome</keyword>
<comment type="caution">
    <text evidence="1">The sequence shown here is derived from an EMBL/GenBank/DDBJ whole genome shotgun (WGS) entry which is preliminary data.</text>
</comment>
<dbReference type="RefSeq" id="WP_161071073.1">
    <property type="nucleotide sequence ID" value="NZ_CP086370.1"/>
</dbReference>
<evidence type="ECO:0000313" key="2">
    <source>
        <dbReference type="Proteomes" id="UP000450676"/>
    </source>
</evidence>
<dbReference type="AlphaFoldDB" id="A0A7X4H9Z1"/>